<feature type="region of interest" description="Disordered" evidence="1">
    <location>
        <begin position="75"/>
        <end position="108"/>
    </location>
</feature>
<dbReference type="eggNOG" id="ENOG502RQ0U">
    <property type="taxonomic scope" value="Eukaryota"/>
</dbReference>
<proteinExistence type="predicted"/>
<dbReference type="HOGENOM" id="CLU_1016227_0_0_1"/>
<dbReference type="STRING" id="619300.G3AT72"/>
<dbReference type="AlphaFoldDB" id="G3AT72"/>
<dbReference type="RefSeq" id="XP_007376868.1">
    <property type="nucleotide sequence ID" value="XM_007376806.1"/>
</dbReference>
<reference evidence="2 3" key="1">
    <citation type="journal article" date="2011" name="Proc. Natl. Acad. Sci. U.S.A.">
        <title>Comparative genomics of xylose-fermenting fungi for enhanced biofuel production.</title>
        <authorList>
            <person name="Wohlbach D.J."/>
            <person name="Kuo A."/>
            <person name="Sato T.K."/>
            <person name="Potts K.M."/>
            <person name="Salamov A.A."/>
            <person name="LaButti K.M."/>
            <person name="Sun H."/>
            <person name="Clum A."/>
            <person name="Pangilinan J.L."/>
            <person name="Lindquist E.A."/>
            <person name="Lucas S."/>
            <person name="Lapidus A."/>
            <person name="Jin M."/>
            <person name="Gunawan C."/>
            <person name="Balan V."/>
            <person name="Dale B.E."/>
            <person name="Jeffries T.W."/>
            <person name="Zinkel R."/>
            <person name="Barry K.W."/>
            <person name="Grigoriev I.V."/>
            <person name="Gasch A.P."/>
        </authorList>
    </citation>
    <scope>NUCLEOTIDE SEQUENCE [LARGE SCALE GENOMIC DNA]</scope>
    <source>
        <strain evidence="3">NRRL Y-27907 / 11-Y1</strain>
    </source>
</reference>
<protein>
    <recommendedName>
        <fullName evidence="4">HMG box domain-containing protein</fullName>
    </recommendedName>
</protein>
<sequence length="274" mass="31868">MVTPTLLARSSAIIAPIVRNGIPLAYFARSTSLLPRQPLTRSFASTTVSFQPVTAPKLRAEIKAEKVLKKKLREKEAKKKQKEKELKAKELEKQKKQRELVKKKKEQEKEKKELAKYKKLEKKACSGNSSRFSLINFLLKYIPGSTLKDKHDAIKQLSEAEIEVYQKGCDKLVKEAFSHFKPKPDYPIIGYTKYVKKNYGTLPGPAHERMKHLAYSWRNLTKEEKSLYEADPEILKKHREDLKQWKTQRVSDYLVAKQIIKDFKFDPKDPSTYE</sequence>
<keyword evidence="3" id="KW-1185">Reference proteome</keyword>
<dbReference type="InterPro" id="IPR036910">
    <property type="entry name" value="HMG_box_dom_sf"/>
</dbReference>
<dbReference type="KEGG" id="spaa:SPAPADRAFT_62703"/>
<gene>
    <name evidence="2" type="ORF">SPAPADRAFT_62703</name>
</gene>
<organism evidence="3">
    <name type="scientific">Spathaspora passalidarum (strain NRRL Y-27907 / 11-Y1)</name>
    <dbReference type="NCBI Taxonomy" id="619300"/>
    <lineage>
        <taxon>Eukaryota</taxon>
        <taxon>Fungi</taxon>
        <taxon>Dikarya</taxon>
        <taxon>Ascomycota</taxon>
        <taxon>Saccharomycotina</taxon>
        <taxon>Pichiomycetes</taxon>
        <taxon>Debaryomycetaceae</taxon>
        <taxon>Spathaspora</taxon>
    </lineage>
</organism>
<dbReference type="EMBL" id="GL996504">
    <property type="protein sequence ID" value="EGW30835.1"/>
    <property type="molecule type" value="Genomic_DNA"/>
</dbReference>
<dbReference type="GeneID" id="18874438"/>
<dbReference type="SUPFAM" id="SSF47095">
    <property type="entry name" value="HMG-box"/>
    <property type="match status" value="1"/>
</dbReference>
<dbReference type="OrthoDB" id="4026410at2759"/>
<dbReference type="Gene3D" id="1.10.30.10">
    <property type="entry name" value="High mobility group box domain"/>
    <property type="match status" value="1"/>
</dbReference>
<evidence type="ECO:0000313" key="3">
    <source>
        <dbReference type="Proteomes" id="UP000000709"/>
    </source>
</evidence>
<dbReference type="InParanoid" id="G3AT72"/>
<accession>G3AT72</accession>
<evidence type="ECO:0000256" key="1">
    <source>
        <dbReference type="SAM" id="MobiDB-lite"/>
    </source>
</evidence>
<evidence type="ECO:0000313" key="2">
    <source>
        <dbReference type="EMBL" id="EGW30835.1"/>
    </source>
</evidence>
<dbReference type="Proteomes" id="UP000000709">
    <property type="component" value="Unassembled WGS sequence"/>
</dbReference>
<evidence type="ECO:0008006" key="4">
    <source>
        <dbReference type="Google" id="ProtNLM"/>
    </source>
</evidence>
<dbReference type="OMA" id="VQENYIR"/>
<name>G3AT72_SPAPN</name>